<dbReference type="GO" id="GO:0030515">
    <property type="term" value="F:snoRNA binding"/>
    <property type="evidence" value="ECO:0007669"/>
    <property type="project" value="TreeGrafter"/>
</dbReference>
<evidence type="ECO:0000313" key="2">
    <source>
        <dbReference type="EMBL" id="CDQ63841.1"/>
    </source>
</evidence>
<dbReference type="STRING" id="8022.A0A060WA17"/>
<gene>
    <name evidence="2" type="ORF">GSONMT00069947001</name>
</gene>
<dbReference type="GO" id="GO:0005737">
    <property type="term" value="C:cytoplasm"/>
    <property type="evidence" value="ECO:0007669"/>
    <property type="project" value="TreeGrafter"/>
</dbReference>
<dbReference type="PaxDb" id="8022-A0A060WA17"/>
<proteinExistence type="inferred from homology"/>
<dbReference type="GO" id="GO:0030688">
    <property type="term" value="C:preribosome, small subunit precursor"/>
    <property type="evidence" value="ECO:0007669"/>
    <property type="project" value="TreeGrafter"/>
</dbReference>
<accession>A0A060WA17</accession>
<evidence type="ECO:0000256" key="1">
    <source>
        <dbReference type="ARBA" id="ARBA00007114"/>
    </source>
</evidence>
<dbReference type="InterPro" id="IPR007955">
    <property type="entry name" value="Bystin"/>
</dbReference>
<evidence type="ECO:0000313" key="3">
    <source>
        <dbReference type="Proteomes" id="UP000193380"/>
    </source>
</evidence>
<dbReference type="Proteomes" id="UP000193380">
    <property type="component" value="Chromosome 7"/>
</dbReference>
<dbReference type="Pfam" id="PF05291">
    <property type="entry name" value="Bystin"/>
    <property type="match status" value="1"/>
</dbReference>
<dbReference type="GO" id="GO:0006364">
    <property type="term" value="P:rRNA processing"/>
    <property type="evidence" value="ECO:0007669"/>
    <property type="project" value="TreeGrafter"/>
</dbReference>
<protein>
    <submittedName>
        <fullName evidence="2">Uncharacterized protein</fullName>
    </submittedName>
</protein>
<sequence>MLTNKLKHFYLRLSVYLKAILIPSCEFPTCTLREAIIIGSIFTKCSIPVVHSGAAMLKLAAIEYNGSSSCDSYWTRNTPCPSVFWMPWSATSCSSAVAPKSAHHGAALQGRPGLGTLGCSAGAAQIADTRSQISAEIRRELQNSVP</sequence>
<comment type="similarity">
    <text evidence="1">Belongs to the bystin family.</text>
</comment>
<dbReference type="PANTHER" id="PTHR12821">
    <property type="entry name" value="BYSTIN"/>
    <property type="match status" value="1"/>
</dbReference>
<organism evidence="2 3">
    <name type="scientific">Oncorhynchus mykiss</name>
    <name type="common">Rainbow trout</name>
    <name type="synonym">Salmo gairdneri</name>
    <dbReference type="NCBI Taxonomy" id="8022"/>
    <lineage>
        <taxon>Eukaryota</taxon>
        <taxon>Metazoa</taxon>
        <taxon>Chordata</taxon>
        <taxon>Craniata</taxon>
        <taxon>Vertebrata</taxon>
        <taxon>Euteleostomi</taxon>
        <taxon>Actinopterygii</taxon>
        <taxon>Neopterygii</taxon>
        <taxon>Teleostei</taxon>
        <taxon>Protacanthopterygii</taxon>
        <taxon>Salmoniformes</taxon>
        <taxon>Salmonidae</taxon>
        <taxon>Salmoninae</taxon>
        <taxon>Oncorhynchus</taxon>
    </lineage>
</organism>
<name>A0A060WA17_ONCMY</name>
<dbReference type="GO" id="GO:0005730">
    <property type="term" value="C:nucleolus"/>
    <property type="evidence" value="ECO:0007669"/>
    <property type="project" value="TreeGrafter"/>
</dbReference>
<reference evidence="2 3" key="1">
    <citation type="journal article" date="2014" name="Nat. Commun.">
        <title>The rainbow trout genome provides novel insights into evolution after whole-genome duplication in vertebrates.</title>
        <authorList>
            <person name="Berthelot C."/>
            <person name="Brunet F."/>
            <person name="Chalopin D."/>
            <person name="Juanchich A."/>
            <person name="Bernard M."/>
            <person name="Noel B."/>
            <person name="Bento P."/>
            <person name="Da Silva C."/>
            <person name="Labadie K."/>
            <person name="Alberti A."/>
            <person name="Aury J.M."/>
            <person name="Louis A."/>
            <person name="Dehais P."/>
            <person name="Bardou P."/>
            <person name="Montfort J."/>
            <person name="Klopp C."/>
            <person name="Cabau C."/>
            <person name="Gaspin C."/>
            <person name="Thorgaard G.H."/>
            <person name="Boussaha M."/>
            <person name="Quillet E."/>
            <person name="Guyomard R."/>
            <person name="Galiana D."/>
            <person name="Bobe J."/>
            <person name="Volff J.N."/>
            <person name="Genet C."/>
            <person name="Wincker P."/>
            <person name="Jaillon O."/>
            <person name="Roest Crollius H."/>
            <person name="Guiguen Y."/>
        </authorList>
    </citation>
    <scope>NUCLEOTIDE SEQUENCE [LARGE SCALE GENOMIC DNA]</scope>
</reference>
<dbReference type="AlphaFoldDB" id="A0A060WA17"/>
<dbReference type="PANTHER" id="PTHR12821:SF0">
    <property type="entry name" value="BYSTIN"/>
    <property type="match status" value="1"/>
</dbReference>
<dbReference type="EMBL" id="FR904452">
    <property type="protein sequence ID" value="CDQ63841.1"/>
    <property type="molecule type" value="Genomic_DNA"/>
</dbReference>